<keyword evidence="2" id="KW-1185">Reference proteome</keyword>
<dbReference type="InterPro" id="IPR014971">
    <property type="entry name" value="KGK"/>
</dbReference>
<evidence type="ECO:0000313" key="2">
    <source>
        <dbReference type="Proteomes" id="UP000017127"/>
    </source>
</evidence>
<dbReference type="Pfam" id="PF08872">
    <property type="entry name" value="KGK"/>
    <property type="match status" value="1"/>
</dbReference>
<comment type="caution">
    <text evidence="1">The sequence shown here is derived from an EMBL/GenBank/DDBJ whole genome shotgun (WGS) entry which is preliminary data.</text>
</comment>
<protein>
    <submittedName>
        <fullName evidence="1">KGK domain protein</fullName>
    </submittedName>
</protein>
<gene>
    <name evidence="1" type="ORF">M595_3838</name>
</gene>
<organism evidence="1 2">
    <name type="scientific">Lyngbya aestuarii BL J</name>
    <dbReference type="NCBI Taxonomy" id="1348334"/>
    <lineage>
        <taxon>Bacteria</taxon>
        <taxon>Bacillati</taxon>
        <taxon>Cyanobacteriota</taxon>
        <taxon>Cyanophyceae</taxon>
        <taxon>Oscillatoriophycideae</taxon>
        <taxon>Oscillatoriales</taxon>
        <taxon>Microcoleaceae</taxon>
        <taxon>Lyngbya</taxon>
    </lineage>
</organism>
<proteinExistence type="predicted"/>
<evidence type="ECO:0000313" key="1">
    <source>
        <dbReference type="EMBL" id="ERT06231.1"/>
    </source>
</evidence>
<accession>U7QIH8</accession>
<dbReference type="AlphaFoldDB" id="U7QIH8"/>
<name>U7QIH8_9CYAN</name>
<reference evidence="1 2" key="1">
    <citation type="journal article" date="2013" name="Front. Microbiol.">
        <title>Comparative genomic analyses of the cyanobacterium, Lyngbya aestuarii BL J, a powerful hydrogen producer.</title>
        <authorList>
            <person name="Kothari A."/>
            <person name="Vaughn M."/>
            <person name="Garcia-Pichel F."/>
        </authorList>
    </citation>
    <scope>NUCLEOTIDE SEQUENCE [LARGE SCALE GENOMIC DNA]</scope>
    <source>
        <strain evidence="1 2">BL J</strain>
    </source>
</reference>
<dbReference type="EMBL" id="AUZM01000040">
    <property type="protein sequence ID" value="ERT06231.1"/>
    <property type="molecule type" value="Genomic_DNA"/>
</dbReference>
<dbReference type="OrthoDB" id="454733at2"/>
<sequence>MSEENFRRLDCDDDIVMLEKDTFTVARLKELLSQNLKELIEKTGQQIDRDGVKCNLSIAGVNHLASISYLFYEFCKLSITDKSIYFDLSDIRLVIPPTGIDCQLLDLESRKWIKGKIRVVSDLKIKGLHSADINLELEFSPDQTNLTEESTNEERLEDLKSKLNQLNEV</sequence>
<dbReference type="RefSeq" id="WP_023067566.1">
    <property type="nucleotide sequence ID" value="NZ_AUZM01000040.1"/>
</dbReference>
<dbReference type="Proteomes" id="UP000017127">
    <property type="component" value="Unassembled WGS sequence"/>
</dbReference>